<feature type="transmembrane region" description="Helical" evidence="1">
    <location>
        <begin position="26"/>
        <end position="49"/>
    </location>
</feature>
<keyword evidence="2" id="KW-0503">Monooxygenase</keyword>
<feature type="binding site" evidence="1">
    <location>
        <position position="264"/>
    </location>
    <ligand>
        <name>Fe cation</name>
        <dbReference type="ChEBI" id="CHEBI:24875"/>
    </ligand>
</feature>
<dbReference type="AlphaFoldDB" id="A0A5D5AJ32"/>
<comment type="function">
    <text evidence="1">Catalyzes the cleavage of beta-carotene at its central double bond (15,15') to yield two molecules of all-trans-retinal.</text>
</comment>
<evidence type="ECO:0000313" key="3">
    <source>
        <dbReference type="Proteomes" id="UP000324104"/>
    </source>
</evidence>
<gene>
    <name evidence="2" type="ORF">FYC77_11570</name>
</gene>
<dbReference type="HAMAP" id="MF_02093">
    <property type="entry name" value="Beta_carotene_diox"/>
    <property type="match status" value="1"/>
</dbReference>
<dbReference type="InterPro" id="IPR022270">
    <property type="entry name" value="Blh_diox"/>
</dbReference>
<keyword evidence="1" id="KW-0223">Dioxygenase</keyword>
<organism evidence="2 3">
    <name type="scientific">Natrialba swarupiae</name>
    <dbReference type="NCBI Taxonomy" id="2448032"/>
    <lineage>
        <taxon>Archaea</taxon>
        <taxon>Methanobacteriati</taxon>
        <taxon>Methanobacteriota</taxon>
        <taxon>Stenosarchaea group</taxon>
        <taxon>Halobacteria</taxon>
        <taxon>Halobacteriales</taxon>
        <taxon>Natrialbaceae</taxon>
        <taxon>Natrialba</taxon>
    </lineage>
</organism>
<dbReference type="GO" id="GO:0010436">
    <property type="term" value="F:carotenoid dioxygenase activity"/>
    <property type="evidence" value="ECO:0007669"/>
    <property type="project" value="UniProtKB-UniRule"/>
</dbReference>
<dbReference type="GO" id="GO:0005506">
    <property type="term" value="F:iron ion binding"/>
    <property type="evidence" value="ECO:0007669"/>
    <property type="project" value="UniProtKB-UniRule"/>
</dbReference>
<comment type="caution">
    <text evidence="2">The sequence shown here is derived from an EMBL/GenBank/DDBJ whole genome shotgun (WGS) entry which is preliminary data.</text>
</comment>
<sequence>MSTNTNAAAQSPTARERARARNVARVVSLAAATMVLGLGFALTALTGSLPLWVQYLPLLASVLLLGLPHGAVDHLVLPRARNEPITVRALAGVGALYLVAGTIYAAIWLLAPVAAFSLFILLTLFHWGQGDVYALVELVGVDYLETPARRTLALLVRGGAPMVVPLIAFPGQYAFVAGTVVGLFDPGVAAGLESLIRTQVRLLVGAAFGAVVVAALGVGYLRSGGSRSWMFDAGETVGLVAFFALVPPVLAIGLYFCFWHSVRHILRTMLVDDGTVSALAEPAVGRACLRFARDATPLTVGGIVVCVGIALLVPQTPATVPEIGGLYLVALAILTLPHVVVVSLLDRSQGLWPPSPSHD</sequence>
<keyword evidence="1" id="KW-1003">Cell membrane</keyword>
<dbReference type="RefSeq" id="WP_149081660.1">
    <property type="nucleotide sequence ID" value="NZ_VTAW01000013.1"/>
</dbReference>
<keyword evidence="1" id="KW-1133">Transmembrane helix</keyword>
<dbReference type="NCBIfam" id="TIGR03753">
    <property type="entry name" value="blh_monoox"/>
    <property type="match status" value="1"/>
</dbReference>
<feature type="binding site" evidence="1">
    <location>
        <position position="126"/>
    </location>
    <ligand>
        <name>Fe cation</name>
        <dbReference type="ChEBI" id="CHEBI:24875"/>
    </ligand>
</feature>
<comment type="catalytic activity">
    <reaction evidence="1">
        <text>all-trans-beta-carotene + O2 = 2 all-trans-retinal</text>
        <dbReference type="Rhea" id="RHEA:32887"/>
        <dbReference type="ChEBI" id="CHEBI:15379"/>
        <dbReference type="ChEBI" id="CHEBI:17579"/>
        <dbReference type="ChEBI" id="CHEBI:17898"/>
        <dbReference type="EC" id="1.13.11.63"/>
    </reaction>
</comment>
<dbReference type="EMBL" id="VTAW01000013">
    <property type="protein sequence ID" value="TYT61868.1"/>
    <property type="molecule type" value="Genomic_DNA"/>
</dbReference>
<keyword evidence="1" id="KW-0560">Oxidoreductase</keyword>
<reference evidence="2 3" key="1">
    <citation type="submission" date="2019-08" db="EMBL/GenBank/DDBJ databases">
        <title>Archaea genome.</title>
        <authorList>
            <person name="Kajale S."/>
            <person name="Shouche Y."/>
            <person name="Deshpande N."/>
            <person name="Sharma A."/>
        </authorList>
    </citation>
    <scope>NUCLEOTIDE SEQUENCE [LARGE SCALE GENOMIC DNA]</scope>
    <source>
        <strain evidence="2 3">ESP3B_9</strain>
    </source>
</reference>
<dbReference type="GO" id="GO:0005886">
    <property type="term" value="C:plasma membrane"/>
    <property type="evidence" value="ECO:0007669"/>
    <property type="project" value="UniProtKB-SubCell"/>
</dbReference>
<dbReference type="GO" id="GO:0016121">
    <property type="term" value="P:carotene catabolic process"/>
    <property type="evidence" value="ECO:0007669"/>
    <property type="project" value="UniProtKB-UniRule"/>
</dbReference>
<protein>
    <recommendedName>
        <fullName evidence="1">Probable beta-carotene 15,15'-dioxygenase</fullName>
        <ecNumber evidence="1">1.13.11.63</ecNumber>
    </recommendedName>
</protein>
<keyword evidence="3" id="KW-1185">Reference proteome</keyword>
<feature type="transmembrane region" description="Helical" evidence="1">
    <location>
        <begin position="55"/>
        <end position="77"/>
    </location>
</feature>
<dbReference type="GO" id="GO:0004497">
    <property type="term" value="F:monooxygenase activity"/>
    <property type="evidence" value="ECO:0007669"/>
    <property type="project" value="UniProtKB-KW"/>
</dbReference>
<feature type="transmembrane region" description="Helical" evidence="1">
    <location>
        <begin position="325"/>
        <end position="345"/>
    </location>
</feature>
<comment type="similarity">
    <text evidence="1">Belongs to the Brp/Blh beta-carotene diooxygenase family.</text>
</comment>
<dbReference type="Proteomes" id="UP000324104">
    <property type="component" value="Unassembled WGS sequence"/>
</dbReference>
<feature type="binding site" evidence="1">
    <location>
        <position position="260"/>
    </location>
    <ligand>
        <name>Fe cation</name>
        <dbReference type="ChEBI" id="CHEBI:24875"/>
    </ligand>
</feature>
<proteinExistence type="inferred from homology"/>
<name>A0A5D5AJ32_9EURY</name>
<dbReference type="EC" id="1.13.11.63" evidence="1"/>
<feature type="transmembrane region" description="Helical" evidence="1">
    <location>
        <begin position="241"/>
        <end position="259"/>
    </location>
</feature>
<evidence type="ECO:0000313" key="2">
    <source>
        <dbReference type="EMBL" id="TYT61868.1"/>
    </source>
</evidence>
<dbReference type="GO" id="GO:0003834">
    <property type="term" value="F:beta-carotene 15,15'-dioxygenase activity"/>
    <property type="evidence" value="ECO:0007669"/>
    <property type="project" value="UniProtKB-EC"/>
</dbReference>
<evidence type="ECO:0000256" key="1">
    <source>
        <dbReference type="HAMAP-Rule" id="MF_02093"/>
    </source>
</evidence>
<comment type="cofactor">
    <cofactor evidence="1">
        <name>Fe(2+)</name>
        <dbReference type="ChEBI" id="CHEBI:29033"/>
    </cofactor>
</comment>
<keyword evidence="1" id="KW-0479">Metal-binding</keyword>
<dbReference type="Pfam" id="PF15461">
    <property type="entry name" value="BCD"/>
    <property type="match status" value="1"/>
</dbReference>
<keyword evidence="1" id="KW-0812">Transmembrane</keyword>
<feature type="binding site" evidence="1">
    <location>
        <position position="69"/>
    </location>
    <ligand>
        <name>Fe cation</name>
        <dbReference type="ChEBI" id="CHEBI:24875"/>
    </ligand>
</feature>
<accession>A0A5D5AJ32</accession>
<keyword evidence="1" id="KW-0408">Iron</keyword>
<feature type="transmembrane region" description="Helical" evidence="1">
    <location>
        <begin position="295"/>
        <end position="313"/>
    </location>
</feature>
<feature type="transmembrane region" description="Helical" evidence="1">
    <location>
        <begin position="89"/>
        <end position="110"/>
    </location>
</feature>
<comment type="subcellular location">
    <subcellularLocation>
        <location evidence="1">Cell membrane</location>
        <topology evidence="1">Multi-pass membrane protein</topology>
    </subcellularLocation>
</comment>
<keyword evidence="1" id="KW-0472">Membrane</keyword>
<feature type="transmembrane region" description="Helical" evidence="1">
    <location>
        <begin position="202"/>
        <end position="221"/>
    </location>
</feature>